<dbReference type="Proteomes" id="UP000028524">
    <property type="component" value="Unassembled WGS sequence"/>
</dbReference>
<evidence type="ECO:0000313" key="3">
    <source>
        <dbReference type="Proteomes" id="UP000028524"/>
    </source>
</evidence>
<feature type="compositionally biased region" description="Low complexity" evidence="1">
    <location>
        <begin position="27"/>
        <end position="41"/>
    </location>
</feature>
<dbReference type="InParanoid" id="A0A084QM90"/>
<keyword evidence="3" id="KW-1185">Reference proteome</keyword>
<proteinExistence type="predicted"/>
<protein>
    <submittedName>
        <fullName evidence="2">Uncharacterized protein</fullName>
    </submittedName>
</protein>
<evidence type="ECO:0000256" key="1">
    <source>
        <dbReference type="SAM" id="MobiDB-lite"/>
    </source>
</evidence>
<dbReference type="EMBL" id="KL660620">
    <property type="protein sequence ID" value="KFA65075.1"/>
    <property type="molecule type" value="Genomic_DNA"/>
</dbReference>
<dbReference type="InterPro" id="IPR053221">
    <property type="entry name" value="Burnettramic_acid_biosynth"/>
</dbReference>
<dbReference type="OMA" id="TQTLWLV"/>
<sequence length="330" mass="34110">MGSATAARLAAQPEHGEAPPSYDAVHPAQSSPGAAGPSVAAISNSSPSAGPTVESPFNFPSDAPLPSYLETTAFSSSTAPTANLPKPIAIPQSSPTPMASFIDAYAPTLLARGITPESWQSFLATITAFLTAKVSKRALDYTTDVLKEMSGGGQRVYKEWVSHAKAVGTSMGKNAKKGNVVGLAANGVAGLISLPAHAALGLVVTAAALPGEAIAALFKAPSSPRRRVEAYLTVANKDWLLARGLKANVMDSNQLSELVGMPVVEIANTGRMNAKGDNTKAEAQLAVLDDHISALEIRSKETTLEIEAATLWLVVSSLPVESLQEPTTST</sequence>
<dbReference type="AlphaFoldDB" id="A0A084QM90"/>
<dbReference type="PANTHER" id="PTHR38887:SF1">
    <property type="entry name" value="RAS MODIFICATION PROTEIN ERF4"/>
    <property type="match status" value="1"/>
</dbReference>
<reference evidence="2 3" key="1">
    <citation type="journal article" date="2014" name="BMC Genomics">
        <title>Comparative genome sequencing reveals chemotype-specific gene clusters in the toxigenic black mold Stachybotrys.</title>
        <authorList>
            <person name="Semeiks J."/>
            <person name="Borek D."/>
            <person name="Otwinowski Z."/>
            <person name="Grishin N.V."/>
        </authorList>
    </citation>
    <scope>NUCLEOTIDE SEQUENCE [LARGE SCALE GENOMIC DNA]</scope>
    <source>
        <strain evidence="2 3">IBT 40285</strain>
    </source>
</reference>
<evidence type="ECO:0000313" key="2">
    <source>
        <dbReference type="EMBL" id="KFA65075.1"/>
    </source>
</evidence>
<feature type="region of interest" description="Disordered" evidence="1">
    <location>
        <begin position="1"/>
        <end position="57"/>
    </location>
</feature>
<dbReference type="OrthoDB" id="37659at2759"/>
<organism evidence="2 3">
    <name type="scientific">Stachybotrys chlorohalonatus (strain IBT 40285)</name>
    <dbReference type="NCBI Taxonomy" id="1283841"/>
    <lineage>
        <taxon>Eukaryota</taxon>
        <taxon>Fungi</taxon>
        <taxon>Dikarya</taxon>
        <taxon>Ascomycota</taxon>
        <taxon>Pezizomycotina</taxon>
        <taxon>Sordariomycetes</taxon>
        <taxon>Hypocreomycetidae</taxon>
        <taxon>Hypocreales</taxon>
        <taxon>Stachybotryaceae</taxon>
        <taxon>Stachybotrys</taxon>
    </lineage>
</organism>
<gene>
    <name evidence="2" type="ORF">S40285_03129</name>
</gene>
<accession>A0A084QM90</accession>
<dbReference type="PANTHER" id="PTHR38887">
    <property type="entry name" value="CHROMOSOME 21, WHOLE GENOME SHOTGUN SEQUENCE"/>
    <property type="match status" value="1"/>
</dbReference>
<dbReference type="HOGENOM" id="CLU_055687_0_0_1"/>
<name>A0A084QM90_STAC4</name>
<dbReference type="STRING" id="1283841.A0A084QM90"/>